<protein>
    <submittedName>
        <fullName evidence="3">Universal stress protein</fullName>
    </submittedName>
</protein>
<dbReference type="EMBL" id="RKLR01000006">
    <property type="protein sequence ID" value="MBX0324441.1"/>
    <property type="molecule type" value="Genomic_DNA"/>
</dbReference>
<dbReference type="InterPro" id="IPR014729">
    <property type="entry name" value="Rossmann-like_a/b/a_fold"/>
</dbReference>
<dbReference type="AlphaFoldDB" id="A0AAW4PTC8"/>
<feature type="domain" description="UspA" evidence="2">
    <location>
        <begin position="1"/>
        <end position="130"/>
    </location>
</feature>
<reference evidence="3 4" key="1">
    <citation type="submission" date="2021-06" db="EMBL/GenBank/DDBJ databases">
        <title>Halomicroarcula sp. a new haloarchaeum isolated from saline soil.</title>
        <authorList>
            <person name="Duran-Viseras A."/>
            <person name="Sanchez-Porro C."/>
            <person name="Ventosa A."/>
        </authorList>
    </citation>
    <scope>NUCLEOTIDE SEQUENCE [LARGE SCALE GENOMIC DNA]</scope>
    <source>
        <strain evidence="3 4">F13</strain>
    </source>
</reference>
<sequence length="272" mass="28955">MYRTLIPVDENENRALHQAKYVARLSDAEPDIEATVLHVVPPDDLERADSVSFGTVDAAVAAAEHLETAGITVDRRVEEGDVAAAIIDAADALDSHELVMGGRKRSGVAKVLLGSTVHDVFVSAERPVTITGTGMVFGEGERHVLVPVDQGRERALNQAEFVAGLPGAAENVRATVLYVFRHQDYAGAPPHEFEEIGAAVAAAEYLEERDIPVERTAVGGEIARKILDTASDVDASSIVMGGRKRTGVQKVIMGSISQDVLLSSERPVTITG</sequence>
<name>A0AAW4PTC8_9EURY</name>
<dbReference type="PRINTS" id="PR01438">
    <property type="entry name" value="UNVRSLSTRESS"/>
</dbReference>
<dbReference type="InterPro" id="IPR006016">
    <property type="entry name" value="UspA"/>
</dbReference>
<evidence type="ECO:0000256" key="1">
    <source>
        <dbReference type="ARBA" id="ARBA00008791"/>
    </source>
</evidence>
<dbReference type="RefSeq" id="WP_220619392.1">
    <property type="nucleotide sequence ID" value="NZ_RKLR01000006.1"/>
</dbReference>
<evidence type="ECO:0000313" key="4">
    <source>
        <dbReference type="Proteomes" id="UP001430377"/>
    </source>
</evidence>
<dbReference type="PANTHER" id="PTHR46268">
    <property type="entry name" value="STRESS RESPONSE PROTEIN NHAX"/>
    <property type="match status" value="1"/>
</dbReference>
<evidence type="ECO:0000259" key="2">
    <source>
        <dbReference type="Pfam" id="PF00582"/>
    </source>
</evidence>
<gene>
    <name evidence="3" type="ORF">EGH21_15535</name>
</gene>
<comment type="similarity">
    <text evidence="1">Belongs to the universal stress protein A family.</text>
</comment>
<evidence type="ECO:0000313" key="3">
    <source>
        <dbReference type="EMBL" id="MBX0324441.1"/>
    </source>
</evidence>
<dbReference type="CDD" id="cd00293">
    <property type="entry name" value="USP-like"/>
    <property type="match status" value="2"/>
</dbReference>
<accession>A0AAW4PTC8</accession>
<comment type="caution">
    <text evidence="3">The sequence shown here is derived from an EMBL/GenBank/DDBJ whole genome shotgun (WGS) entry which is preliminary data.</text>
</comment>
<keyword evidence="4" id="KW-1185">Reference proteome</keyword>
<dbReference type="Gene3D" id="3.40.50.12370">
    <property type="match status" value="1"/>
</dbReference>
<dbReference type="Gene3D" id="3.40.50.620">
    <property type="entry name" value="HUPs"/>
    <property type="match status" value="1"/>
</dbReference>
<organism evidence="3 4">
    <name type="scientific">Haloarcula rubra</name>
    <dbReference type="NCBI Taxonomy" id="2487747"/>
    <lineage>
        <taxon>Archaea</taxon>
        <taxon>Methanobacteriati</taxon>
        <taxon>Methanobacteriota</taxon>
        <taxon>Stenosarchaea group</taxon>
        <taxon>Halobacteria</taxon>
        <taxon>Halobacteriales</taxon>
        <taxon>Haloarculaceae</taxon>
        <taxon>Haloarcula</taxon>
    </lineage>
</organism>
<feature type="domain" description="UspA" evidence="2">
    <location>
        <begin position="142"/>
        <end position="270"/>
    </location>
</feature>
<dbReference type="SUPFAM" id="SSF52402">
    <property type="entry name" value="Adenine nucleotide alpha hydrolases-like"/>
    <property type="match status" value="2"/>
</dbReference>
<dbReference type="Pfam" id="PF00582">
    <property type="entry name" value="Usp"/>
    <property type="match status" value="2"/>
</dbReference>
<proteinExistence type="inferred from homology"/>
<dbReference type="PANTHER" id="PTHR46268:SF6">
    <property type="entry name" value="UNIVERSAL STRESS PROTEIN UP12"/>
    <property type="match status" value="1"/>
</dbReference>
<dbReference type="Proteomes" id="UP001430377">
    <property type="component" value="Unassembled WGS sequence"/>
</dbReference>
<dbReference type="InterPro" id="IPR006015">
    <property type="entry name" value="Universal_stress_UspA"/>
</dbReference>